<evidence type="ECO:0000256" key="3">
    <source>
        <dbReference type="PIRSR" id="PIRSR640198-2"/>
    </source>
</evidence>
<dbReference type="PROSITE" id="PS51459">
    <property type="entry name" value="FIDO"/>
    <property type="match status" value="1"/>
</dbReference>
<dbReference type="Gene3D" id="1.10.3290.10">
    <property type="entry name" value="Fido-like domain"/>
    <property type="match status" value="1"/>
</dbReference>
<gene>
    <name evidence="5" type="ORF">BC343_07410</name>
</gene>
<dbReference type="PANTHER" id="PTHR13504:SF35">
    <property type="entry name" value="PROTEIN ADENYLYLTRANSFERASE SOFIC"/>
    <property type="match status" value="1"/>
</dbReference>
<dbReference type="GO" id="GO:0005524">
    <property type="term" value="F:ATP binding"/>
    <property type="evidence" value="ECO:0007669"/>
    <property type="project" value="UniProtKB-KW"/>
</dbReference>
<feature type="binding site" evidence="3">
    <location>
        <begin position="233"/>
        <end position="234"/>
    </location>
    <ligand>
        <name>ATP</name>
        <dbReference type="ChEBI" id="CHEBI:30616"/>
    </ligand>
</feature>
<evidence type="ECO:0000259" key="4">
    <source>
        <dbReference type="PROSITE" id="PS51459"/>
    </source>
</evidence>
<dbReference type="Proteomes" id="UP000189739">
    <property type="component" value="Unassembled WGS sequence"/>
</dbReference>
<dbReference type="SUPFAM" id="SSF140931">
    <property type="entry name" value="Fic-like"/>
    <property type="match status" value="1"/>
</dbReference>
<reference evidence="5 6" key="1">
    <citation type="submission" date="2016-07" db="EMBL/GenBank/DDBJ databases">
        <title>Genomic analysis of zinc-resistant bacterium Mucilaginibacter pedocola TBZ30.</title>
        <authorList>
            <person name="Huang J."/>
            <person name="Tang J."/>
        </authorList>
    </citation>
    <scope>NUCLEOTIDE SEQUENCE [LARGE SCALE GENOMIC DNA]</scope>
    <source>
        <strain evidence="5 6">TBZ30</strain>
    </source>
</reference>
<dbReference type="InterPro" id="IPR026287">
    <property type="entry name" value="SoFic-like"/>
</dbReference>
<dbReference type="InterPro" id="IPR040198">
    <property type="entry name" value="Fido_containing"/>
</dbReference>
<evidence type="ECO:0000313" key="5">
    <source>
        <dbReference type="EMBL" id="OOQ58489.1"/>
    </source>
</evidence>
<dbReference type="InterPro" id="IPR025758">
    <property type="entry name" value="Fic/DOC_N"/>
</dbReference>
<evidence type="ECO:0000313" key="6">
    <source>
        <dbReference type="Proteomes" id="UP000189739"/>
    </source>
</evidence>
<organism evidence="5 6">
    <name type="scientific">Mucilaginibacter pedocola</name>
    <dbReference type="NCBI Taxonomy" id="1792845"/>
    <lineage>
        <taxon>Bacteria</taxon>
        <taxon>Pseudomonadati</taxon>
        <taxon>Bacteroidota</taxon>
        <taxon>Sphingobacteriia</taxon>
        <taxon>Sphingobacteriales</taxon>
        <taxon>Sphingobacteriaceae</taxon>
        <taxon>Mucilaginibacter</taxon>
    </lineage>
</organism>
<dbReference type="OrthoDB" id="9814400at2"/>
<dbReference type="InterPro" id="IPR003812">
    <property type="entry name" value="Fido"/>
</dbReference>
<keyword evidence="6" id="KW-1185">Reference proteome</keyword>
<keyword evidence="1" id="KW-0067">ATP-binding</keyword>
<sequence length="376" mass="43390">MHYEIPLLPPKQDLETKAILKKLPSAHRRLAELKGIAATIPNESILINTLALQEAKDSSAIENIITTHDELYKAQLFEELVTNASAKEVNNYADALKHGFDLVRKNKIISVRHIIEIQNLLEQNDAGFRKLPGTELVNQSTGESVYKPPQSYDSIVELMDNMVRFINEPEISDLDPLIKMAVIHHQFESIHPFYDGNGRTGRILNILYLVIQDLLDLPILYLSRFIISNKADYYRLLQKVRDEGSWEEWIIYMLNGVEQTAKETIVLIGAMRNLMQDYKIRIRKELPKIYSQDLLNNLFRHPYTKIDFLMKELIVSRLTATRYVDLLVSNGFLTKEKIGRSNFYINVPLFTLFKNEPDVKQPVPPIQTINPNFDSI</sequence>
<feature type="binding site" evidence="1">
    <location>
        <position position="62"/>
    </location>
    <ligand>
        <name>ATP</name>
        <dbReference type="ChEBI" id="CHEBI:30616"/>
    </ligand>
</feature>
<feature type="binding site" evidence="1">
    <location>
        <position position="233"/>
    </location>
    <ligand>
        <name>ATP</name>
        <dbReference type="ChEBI" id="CHEBI:30616"/>
    </ligand>
</feature>
<evidence type="ECO:0000256" key="1">
    <source>
        <dbReference type="PIRSR" id="PIRSR038925-1"/>
    </source>
</evidence>
<protein>
    <submittedName>
        <fullName evidence="5">Addiction module protein</fullName>
    </submittedName>
</protein>
<dbReference type="PIRSF" id="PIRSF038925">
    <property type="entry name" value="AMP-prot_trans"/>
    <property type="match status" value="1"/>
</dbReference>
<dbReference type="InterPro" id="IPR048770">
    <property type="entry name" value="SoFic-like_C"/>
</dbReference>
<feature type="binding site" evidence="1">
    <location>
        <position position="191"/>
    </location>
    <ligand>
        <name>ATP</name>
        <dbReference type="ChEBI" id="CHEBI:30616"/>
    </ligand>
</feature>
<dbReference type="InterPro" id="IPR036597">
    <property type="entry name" value="Fido-like_dom_sf"/>
</dbReference>
<dbReference type="Pfam" id="PF13784">
    <property type="entry name" value="Fic_N"/>
    <property type="match status" value="1"/>
</dbReference>
<feature type="active site" evidence="2">
    <location>
        <position position="191"/>
    </location>
</feature>
<proteinExistence type="predicted"/>
<keyword evidence="1" id="KW-0547">Nucleotide-binding</keyword>
<feature type="binding site" evidence="3">
    <location>
        <begin position="195"/>
        <end position="202"/>
    </location>
    <ligand>
        <name>ATP</name>
        <dbReference type="ChEBI" id="CHEBI:30616"/>
    </ligand>
</feature>
<feature type="binding site" evidence="1">
    <location>
        <begin position="196"/>
        <end position="202"/>
    </location>
    <ligand>
        <name>ATP</name>
        <dbReference type="ChEBI" id="CHEBI:30616"/>
    </ligand>
</feature>
<dbReference type="EMBL" id="MBTF01000023">
    <property type="protein sequence ID" value="OOQ58489.1"/>
    <property type="molecule type" value="Genomic_DNA"/>
</dbReference>
<dbReference type="RefSeq" id="WP_078349187.1">
    <property type="nucleotide sequence ID" value="NZ_MBTF01000023.1"/>
</dbReference>
<name>A0A1S9PC26_9SPHI</name>
<evidence type="ECO:0000256" key="2">
    <source>
        <dbReference type="PIRSR" id="PIRSR640198-1"/>
    </source>
</evidence>
<accession>A0A1S9PC26</accession>
<comment type="caution">
    <text evidence="5">The sequence shown here is derived from an EMBL/GenBank/DDBJ whole genome shotgun (WGS) entry which is preliminary data.</text>
</comment>
<dbReference type="AlphaFoldDB" id="A0A1S9PC26"/>
<feature type="domain" description="Fido" evidence="4">
    <location>
        <begin position="109"/>
        <end position="255"/>
    </location>
</feature>
<dbReference type="Pfam" id="PF21248">
    <property type="entry name" value="SoFic-like_C"/>
    <property type="match status" value="1"/>
</dbReference>
<dbReference type="Pfam" id="PF02661">
    <property type="entry name" value="Fic"/>
    <property type="match status" value="1"/>
</dbReference>
<dbReference type="PANTHER" id="PTHR13504">
    <property type="entry name" value="FIDO DOMAIN-CONTAINING PROTEIN DDB_G0283145"/>
    <property type="match status" value="1"/>
</dbReference>
<dbReference type="STRING" id="1792845.BC343_07410"/>